<proteinExistence type="predicted"/>
<comment type="caution">
    <text evidence="2">The sequence shown here is derived from an EMBL/GenBank/DDBJ whole genome shotgun (WGS) entry which is preliminary data.</text>
</comment>
<name>A0AAW0YJJ3_CHEQU</name>
<dbReference type="InterPro" id="IPR029044">
    <property type="entry name" value="Nucleotide-diphossugar_trans"/>
</dbReference>
<evidence type="ECO:0000313" key="3">
    <source>
        <dbReference type="Proteomes" id="UP001445076"/>
    </source>
</evidence>
<dbReference type="EMBL" id="JARKIK010000005">
    <property type="protein sequence ID" value="KAK8751840.1"/>
    <property type="molecule type" value="Genomic_DNA"/>
</dbReference>
<evidence type="ECO:0000259" key="1">
    <source>
        <dbReference type="Pfam" id="PF00535"/>
    </source>
</evidence>
<protein>
    <recommendedName>
        <fullName evidence="1">Glycosyltransferase 2-like domain-containing protein</fullName>
    </recommendedName>
</protein>
<dbReference type="PANTHER" id="PTHR22916">
    <property type="entry name" value="GLYCOSYLTRANSFERASE"/>
    <property type="match status" value="1"/>
</dbReference>
<dbReference type="Proteomes" id="UP001445076">
    <property type="component" value="Unassembled WGS sequence"/>
</dbReference>
<evidence type="ECO:0000313" key="2">
    <source>
        <dbReference type="EMBL" id="KAK8751840.1"/>
    </source>
</evidence>
<dbReference type="SUPFAM" id="SSF53448">
    <property type="entry name" value="Nucleotide-diphospho-sugar transferases"/>
    <property type="match status" value="1"/>
</dbReference>
<feature type="non-terminal residue" evidence="2">
    <location>
        <position position="1"/>
    </location>
</feature>
<reference evidence="2 3" key="1">
    <citation type="journal article" date="2024" name="BMC Genomics">
        <title>Genome assembly of redclaw crayfish (Cherax quadricarinatus) provides insights into its immune adaptation and hypoxia tolerance.</title>
        <authorList>
            <person name="Liu Z."/>
            <person name="Zheng J."/>
            <person name="Li H."/>
            <person name="Fang K."/>
            <person name="Wang S."/>
            <person name="He J."/>
            <person name="Zhou D."/>
            <person name="Weng S."/>
            <person name="Chi M."/>
            <person name="Gu Z."/>
            <person name="He J."/>
            <person name="Li F."/>
            <person name="Wang M."/>
        </authorList>
    </citation>
    <scope>NUCLEOTIDE SEQUENCE [LARGE SCALE GENOMIC DNA]</scope>
    <source>
        <strain evidence="2">ZL_2023a</strain>
    </source>
</reference>
<sequence length="267" mass="30959">GYAKNKAVHQSHGKFLCFLDADDIMLPTRVQKQYNLAVYNHNAIVGSRFRREPADSTLRYTRWANGLTPAQLTMQIYTSNGPTVVMPTWFIHRSVFNRVGGFSEAGAGTPEDLIFFYNHLRKEGSIIRHDEELLVYRYHPNATTFSIHEETIWDLRVKEIQERVLGLWESFTIWNAGKQGRKFFRSLLPENQEKVTAFCDVDVKKIGSFYTYEESWKKIKPKVPIIHFKEAKPPLIICMKMELTDGVFEANLASVNLKEGIDYFHFS</sequence>
<dbReference type="GO" id="GO:0016758">
    <property type="term" value="F:hexosyltransferase activity"/>
    <property type="evidence" value="ECO:0007669"/>
    <property type="project" value="UniProtKB-ARBA"/>
</dbReference>
<dbReference type="Pfam" id="PF00535">
    <property type="entry name" value="Glycos_transf_2"/>
    <property type="match status" value="1"/>
</dbReference>
<gene>
    <name evidence="2" type="ORF">OTU49_010649</name>
</gene>
<dbReference type="PANTHER" id="PTHR22916:SF3">
    <property type="entry name" value="UDP-GLCNAC:BETAGAL BETA-1,3-N-ACETYLGLUCOSAMINYLTRANSFERASE-LIKE PROTEIN 1"/>
    <property type="match status" value="1"/>
</dbReference>
<organism evidence="2 3">
    <name type="scientific">Cherax quadricarinatus</name>
    <name type="common">Australian red claw crayfish</name>
    <dbReference type="NCBI Taxonomy" id="27406"/>
    <lineage>
        <taxon>Eukaryota</taxon>
        <taxon>Metazoa</taxon>
        <taxon>Ecdysozoa</taxon>
        <taxon>Arthropoda</taxon>
        <taxon>Crustacea</taxon>
        <taxon>Multicrustacea</taxon>
        <taxon>Malacostraca</taxon>
        <taxon>Eumalacostraca</taxon>
        <taxon>Eucarida</taxon>
        <taxon>Decapoda</taxon>
        <taxon>Pleocyemata</taxon>
        <taxon>Astacidea</taxon>
        <taxon>Parastacoidea</taxon>
        <taxon>Parastacidae</taxon>
        <taxon>Cherax</taxon>
    </lineage>
</organism>
<dbReference type="InterPro" id="IPR001173">
    <property type="entry name" value="Glyco_trans_2-like"/>
</dbReference>
<keyword evidence="3" id="KW-1185">Reference proteome</keyword>
<accession>A0AAW0YJJ3</accession>
<dbReference type="AlphaFoldDB" id="A0AAW0YJJ3"/>
<dbReference type="Gene3D" id="3.90.550.10">
    <property type="entry name" value="Spore Coat Polysaccharide Biosynthesis Protein SpsA, Chain A"/>
    <property type="match status" value="1"/>
</dbReference>
<feature type="domain" description="Glycosyltransferase 2-like" evidence="1">
    <location>
        <begin position="2"/>
        <end position="99"/>
    </location>
</feature>